<evidence type="ECO:0000256" key="1">
    <source>
        <dbReference type="SAM" id="MobiDB-lite"/>
    </source>
</evidence>
<sequence length="217" mass="23824">MGENKGGPRGMNTVRLDPAKAPLHPKDELPPGDPGEEHAASVLDAAKSADPAPRAAEAKTDMDVAEVNFEQMKMEEDAKFMKKYQDLDIDELVVTGRLSHKATIAKQEFVLRTLTDAESEAVEEELSSMINSERPMAQTHVAALIRRHVLARSLVSMNGESIGESPMDRYARLKDMAMPILLLLHEEYRGLNKAVAILLTGSSGNSLERLLIGPERL</sequence>
<name>A0A0F9SN61_9ZZZZ</name>
<proteinExistence type="predicted"/>
<feature type="compositionally biased region" description="Low complexity" evidence="1">
    <location>
        <begin position="44"/>
        <end position="55"/>
    </location>
</feature>
<dbReference type="AlphaFoldDB" id="A0A0F9SN61"/>
<feature type="compositionally biased region" description="Basic and acidic residues" evidence="1">
    <location>
        <begin position="24"/>
        <end position="39"/>
    </location>
</feature>
<comment type="caution">
    <text evidence="2">The sequence shown here is derived from an EMBL/GenBank/DDBJ whole genome shotgun (WGS) entry which is preliminary data.</text>
</comment>
<reference evidence="2" key="1">
    <citation type="journal article" date="2015" name="Nature">
        <title>Complex archaea that bridge the gap between prokaryotes and eukaryotes.</title>
        <authorList>
            <person name="Spang A."/>
            <person name="Saw J.H."/>
            <person name="Jorgensen S.L."/>
            <person name="Zaremba-Niedzwiedzka K."/>
            <person name="Martijn J."/>
            <person name="Lind A.E."/>
            <person name="van Eijk R."/>
            <person name="Schleper C."/>
            <person name="Guy L."/>
            <person name="Ettema T.J."/>
        </authorList>
    </citation>
    <scope>NUCLEOTIDE SEQUENCE</scope>
</reference>
<organism evidence="2">
    <name type="scientific">marine sediment metagenome</name>
    <dbReference type="NCBI Taxonomy" id="412755"/>
    <lineage>
        <taxon>unclassified sequences</taxon>
        <taxon>metagenomes</taxon>
        <taxon>ecological metagenomes</taxon>
    </lineage>
</organism>
<gene>
    <name evidence="2" type="ORF">LCGC14_0430430</name>
</gene>
<protein>
    <submittedName>
        <fullName evidence="2">Uncharacterized protein</fullName>
    </submittedName>
</protein>
<evidence type="ECO:0000313" key="2">
    <source>
        <dbReference type="EMBL" id="KKN70465.1"/>
    </source>
</evidence>
<feature type="region of interest" description="Disordered" evidence="1">
    <location>
        <begin position="1"/>
        <end position="60"/>
    </location>
</feature>
<dbReference type="EMBL" id="LAZR01000402">
    <property type="protein sequence ID" value="KKN70465.1"/>
    <property type="molecule type" value="Genomic_DNA"/>
</dbReference>
<accession>A0A0F9SN61</accession>